<name>A0A178I0Z4_9HYPH</name>
<dbReference type="AlphaFoldDB" id="A0A178I0Z4"/>
<dbReference type="Proteomes" id="UP000078389">
    <property type="component" value="Unassembled WGS sequence"/>
</dbReference>
<comment type="caution">
    <text evidence="2">The sequence shown here is derived from an EMBL/GenBank/DDBJ whole genome shotgun (WGS) entry which is preliminary data.</text>
</comment>
<evidence type="ECO:0000256" key="1">
    <source>
        <dbReference type="SAM" id="SignalP"/>
    </source>
</evidence>
<protein>
    <submittedName>
        <fullName evidence="2">Uncharacterized protein</fullName>
    </submittedName>
</protein>
<dbReference type="STRING" id="1770058.A3840_05575"/>
<organism evidence="2 3">
    <name type="scientific">Devosia elaeis</name>
    <dbReference type="NCBI Taxonomy" id="1770058"/>
    <lineage>
        <taxon>Bacteria</taxon>
        <taxon>Pseudomonadati</taxon>
        <taxon>Pseudomonadota</taxon>
        <taxon>Alphaproteobacteria</taxon>
        <taxon>Hyphomicrobiales</taxon>
        <taxon>Devosiaceae</taxon>
        <taxon>Devosia</taxon>
    </lineage>
</organism>
<proteinExistence type="predicted"/>
<feature type="signal peptide" evidence="1">
    <location>
        <begin position="1"/>
        <end position="21"/>
    </location>
</feature>
<evidence type="ECO:0000313" key="3">
    <source>
        <dbReference type="Proteomes" id="UP000078389"/>
    </source>
</evidence>
<evidence type="ECO:0000313" key="2">
    <source>
        <dbReference type="EMBL" id="OAM78567.1"/>
    </source>
</evidence>
<accession>A0A178I0Z4</accession>
<dbReference type="OrthoDB" id="7951341at2"/>
<dbReference type="RefSeq" id="WP_067453162.1">
    <property type="nucleotide sequence ID" value="NZ_LVVY01000068.1"/>
</dbReference>
<reference evidence="2 3" key="1">
    <citation type="submission" date="2016-03" db="EMBL/GenBank/DDBJ databases">
        <title>Genome sequencing of Devosia sp. S37.</title>
        <authorList>
            <person name="Mohd Nor M."/>
        </authorList>
    </citation>
    <scope>NUCLEOTIDE SEQUENCE [LARGE SCALE GENOMIC DNA]</scope>
    <source>
        <strain evidence="2 3">S37</strain>
    </source>
</reference>
<sequence>MLRIFGTTLIAAALTVSSVHAAPVSGYGDTLDAQFASLYAAAFAACTPSGGAPADADACAAAINAYSAALVAAGVPLEVAVVSFQELRDEVRAAGGGAAIDAVFEQLLPETESVGEEVSPG</sequence>
<feature type="chain" id="PRO_5008088381" evidence="1">
    <location>
        <begin position="22"/>
        <end position="121"/>
    </location>
</feature>
<keyword evidence="3" id="KW-1185">Reference proteome</keyword>
<gene>
    <name evidence="2" type="ORF">A3840_05575</name>
</gene>
<dbReference type="EMBL" id="LVVY01000068">
    <property type="protein sequence ID" value="OAM78567.1"/>
    <property type="molecule type" value="Genomic_DNA"/>
</dbReference>
<keyword evidence="1" id="KW-0732">Signal</keyword>